<evidence type="ECO:0000313" key="2">
    <source>
        <dbReference type="Proteomes" id="UP001341840"/>
    </source>
</evidence>
<organism evidence="1 2">
    <name type="scientific">Stylosanthes scabra</name>
    <dbReference type="NCBI Taxonomy" id="79078"/>
    <lineage>
        <taxon>Eukaryota</taxon>
        <taxon>Viridiplantae</taxon>
        <taxon>Streptophyta</taxon>
        <taxon>Embryophyta</taxon>
        <taxon>Tracheophyta</taxon>
        <taxon>Spermatophyta</taxon>
        <taxon>Magnoliopsida</taxon>
        <taxon>eudicotyledons</taxon>
        <taxon>Gunneridae</taxon>
        <taxon>Pentapetalae</taxon>
        <taxon>rosids</taxon>
        <taxon>fabids</taxon>
        <taxon>Fabales</taxon>
        <taxon>Fabaceae</taxon>
        <taxon>Papilionoideae</taxon>
        <taxon>50 kb inversion clade</taxon>
        <taxon>dalbergioids sensu lato</taxon>
        <taxon>Dalbergieae</taxon>
        <taxon>Pterocarpus clade</taxon>
        <taxon>Stylosanthes</taxon>
    </lineage>
</organism>
<proteinExistence type="predicted"/>
<name>A0ABU6TJ86_9FABA</name>
<reference evidence="1 2" key="1">
    <citation type="journal article" date="2023" name="Plants (Basel)">
        <title>Bridging the Gap: Combining Genomics and Transcriptomics Approaches to Understand Stylosanthes scabra, an Orphan Legume from the Brazilian Caatinga.</title>
        <authorList>
            <person name="Ferreira-Neto J.R.C."/>
            <person name="da Silva M.D."/>
            <person name="Binneck E."/>
            <person name="de Melo N.F."/>
            <person name="da Silva R.H."/>
            <person name="de Melo A.L.T.M."/>
            <person name="Pandolfi V."/>
            <person name="Bustamante F.O."/>
            <person name="Brasileiro-Vidal A.C."/>
            <person name="Benko-Iseppon A.M."/>
        </authorList>
    </citation>
    <scope>NUCLEOTIDE SEQUENCE [LARGE SCALE GENOMIC DNA]</scope>
    <source>
        <tissue evidence="1">Leaves</tissue>
    </source>
</reference>
<accession>A0ABU6TJ86</accession>
<dbReference type="Proteomes" id="UP001341840">
    <property type="component" value="Unassembled WGS sequence"/>
</dbReference>
<keyword evidence="2" id="KW-1185">Reference proteome</keyword>
<sequence>QSSNSNSKKDIDDLLTQLEGLNEVGIYGGAQVTGKYYRYSNVMNAEVNYLPSWGWHKYPFRPTSFDNSQLQNLQIQWVQDLMLPNRVWNQPLIAQLFPSDIERKILSISPTKEDDIWRWLFTCNGAYETSSGSLSYSTSIVVFHQLSPPASTVIKAQNRCPIASSFAPLLEQFGETVLFPNSINTWIPFLFGRSGNAEWKPPIVSI</sequence>
<protein>
    <submittedName>
        <fullName evidence="1">Uncharacterized protein</fullName>
    </submittedName>
</protein>
<feature type="non-terminal residue" evidence="1">
    <location>
        <position position="1"/>
    </location>
</feature>
<evidence type="ECO:0000313" key="1">
    <source>
        <dbReference type="EMBL" id="MED6148824.1"/>
    </source>
</evidence>
<dbReference type="EMBL" id="JASCZI010091075">
    <property type="protein sequence ID" value="MED6148824.1"/>
    <property type="molecule type" value="Genomic_DNA"/>
</dbReference>
<comment type="caution">
    <text evidence="1">The sequence shown here is derived from an EMBL/GenBank/DDBJ whole genome shotgun (WGS) entry which is preliminary data.</text>
</comment>
<gene>
    <name evidence="1" type="ORF">PIB30_056595</name>
</gene>